<dbReference type="InterPro" id="IPR007853">
    <property type="entry name" value="Znf_DNL-typ"/>
</dbReference>
<evidence type="ECO:0000313" key="6">
    <source>
        <dbReference type="EMBL" id="KAJ3660623.1"/>
    </source>
</evidence>
<dbReference type="PANTHER" id="PTHR20922">
    <property type="entry name" value="DNL-TYPE ZINC FINGER PROTEIN"/>
    <property type="match status" value="1"/>
</dbReference>
<feature type="domain" description="DNL-type" evidence="5">
    <location>
        <begin position="69"/>
        <end position="162"/>
    </location>
</feature>
<accession>A0AA38MLZ7</accession>
<dbReference type="AlphaFoldDB" id="A0AA38MLZ7"/>
<dbReference type="GO" id="GO:0051087">
    <property type="term" value="F:protein-folding chaperone binding"/>
    <property type="evidence" value="ECO:0007669"/>
    <property type="project" value="TreeGrafter"/>
</dbReference>
<dbReference type="Pfam" id="PF05180">
    <property type="entry name" value="zf-DNL"/>
    <property type="match status" value="1"/>
</dbReference>
<dbReference type="GO" id="GO:0050821">
    <property type="term" value="P:protein stabilization"/>
    <property type="evidence" value="ECO:0007669"/>
    <property type="project" value="TreeGrafter"/>
</dbReference>
<name>A0AA38MLZ7_9CUCU</name>
<evidence type="ECO:0000313" key="7">
    <source>
        <dbReference type="Proteomes" id="UP001168821"/>
    </source>
</evidence>
<reference evidence="6" key="1">
    <citation type="journal article" date="2023" name="G3 (Bethesda)">
        <title>Whole genome assemblies of Zophobas morio and Tenebrio molitor.</title>
        <authorList>
            <person name="Kaur S."/>
            <person name="Stinson S.A."/>
            <person name="diCenzo G.C."/>
        </authorList>
    </citation>
    <scope>NUCLEOTIDE SEQUENCE</scope>
    <source>
        <strain evidence="6">QUZm001</strain>
    </source>
</reference>
<dbReference type="PROSITE" id="PS51501">
    <property type="entry name" value="ZF_DNL"/>
    <property type="match status" value="1"/>
</dbReference>
<keyword evidence="1" id="KW-0479">Metal-binding</keyword>
<evidence type="ECO:0000256" key="4">
    <source>
        <dbReference type="PROSITE-ProRule" id="PRU00834"/>
    </source>
</evidence>
<proteinExistence type="predicted"/>
<dbReference type="GO" id="GO:0008270">
    <property type="term" value="F:zinc ion binding"/>
    <property type="evidence" value="ECO:0007669"/>
    <property type="project" value="UniProtKB-KW"/>
</dbReference>
<keyword evidence="2 4" id="KW-0863">Zinc-finger</keyword>
<dbReference type="GO" id="GO:0030150">
    <property type="term" value="P:protein import into mitochondrial matrix"/>
    <property type="evidence" value="ECO:0007669"/>
    <property type="project" value="TreeGrafter"/>
</dbReference>
<keyword evidence="7" id="KW-1185">Reference proteome</keyword>
<dbReference type="PANTHER" id="PTHR20922:SF13">
    <property type="entry name" value="DNL-TYPE ZINC FINGER PROTEIN"/>
    <property type="match status" value="1"/>
</dbReference>
<evidence type="ECO:0000259" key="5">
    <source>
        <dbReference type="PROSITE" id="PS51501"/>
    </source>
</evidence>
<organism evidence="6 7">
    <name type="scientific">Zophobas morio</name>
    <dbReference type="NCBI Taxonomy" id="2755281"/>
    <lineage>
        <taxon>Eukaryota</taxon>
        <taxon>Metazoa</taxon>
        <taxon>Ecdysozoa</taxon>
        <taxon>Arthropoda</taxon>
        <taxon>Hexapoda</taxon>
        <taxon>Insecta</taxon>
        <taxon>Pterygota</taxon>
        <taxon>Neoptera</taxon>
        <taxon>Endopterygota</taxon>
        <taxon>Coleoptera</taxon>
        <taxon>Polyphaga</taxon>
        <taxon>Cucujiformia</taxon>
        <taxon>Tenebrionidae</taxon>
        <taxon>Zophobas</taxon>
    </lineage>
</organism>
<dbReference type="Proteomes" id="UP001168821">
    <property type="component" value="Unassembled WGS sequence"/>
</dbReference>
<dbReference type="GO" id="GO:0006457">
    <property type="term" value="P:protein folding"/>
    <property type="evidence" value="ECO:0007669"/>
    <property type="project" value="TreeGrafter"/>
</dbReference>
<sequence>MAFRSRLGTLVQQVVRQSLFSTTTQNHQRPLQVLQQFHTGFINRTVKNDIKPSETQPEPEASTSVPLAKLEGKLMLNFTCKVCNTRNSKFISKVAYQKGVVIVKCTGCDNNHLIADNLKWFTDLNGKRNIEEILAEKGEKVHKVMVDGCLEAVEESITNTQT</sequence>
<protein>
    <recommendedName>
        <fullName evidence="5">DNL-type domain-containing protein</fullName>
    </recommendedName>
</protein>
<keyword evidence="3" id="KW-0862">Zinc</keyword>
<comment type="caution">
    <text evidence="6">The sequence shown here is derived from an EMBL/GenBank/DDBJ whole genome shotgun (WGS) entry which is preliminary data.</text>
</comment>
<dbReference type="InterPro" id="IPR024158">
    <property type="entry name" value="Mt_import_TIM15"/>
</dbReference>
<evidence type="ECO:0000256" key="1">
    <source>
        <dbReference type="ARBA" id="ARBA00022723"/>
    </source>
</evidence>
<evidence type="ECO:0000256" key="3">
    <source>
        <dbReference type="ARBA" id="ARBA00022833"/>
    </source>
</evidence>
<evidence type="ECO:0000256" key="2">
    <source>
        <dbReference type="ARBA" id="ARBA00022771"/>
    </source>
</evidence>
<gene>
    <name evidence="6" type="ORF">Zmor_005062</name>
</gene>
<dbReference type="GO" id="GO:0005739">
    <property type="term" value="C:mitochondrion"/>
    <property type="evidence" value="ECO:0007669"/>
    <property type="project" value="TreeGrafter"/>
</dbReference>
<dbReference type="EMBL" id="JALNTZ010000002">
    <property type="protein sequence ID" value="KAJ3660623.1"/>
    <property type="molecule type" value="Genomic_DNA"/>
</dbReference>